<dbReference type="SUPFAM" id="SSF53756">
    <property type="entry name" value="UDP-Glycosyltransferase/glycogen phosphorylase"/>
    <property type="match status" value="1"/>
</dbReference>
<dbReference type="GO" id="GO:0035251">
    <property type="term" value="F:UDP-glucosyltransferase activity"/>
    <property type="evidence" value="ECO:0007669"/>
    <property type="project" value="TreeGrafter"/>
</dbReference>
<dbReference type="Gene3D" id="3.40.50.2000">
    <property type="entry name" value="Glycogen Phosphorylase B"/>
    <property type="match status" value="2"/>
</dbReference>
<evidence type="ECO:0000256" key="1">
    <source>
        <dbReference type="ARBA" id="ARBA00009995"/>
    </source>
</evidence>
<proteinExistence type="evidence at transcript level"/>
<organism evidence="6">
    <name type="scientific">Polygala tenuifolia</name>
    <dbReference type="NCBI Taxonomy" id="355332"/>
    <lineage>
        <taxon>Eukaryota</taxon>
        <taxon>Viridiplantae</taxon>
        <taxon>Streptophyta</taxon>
        <taxon>Embryophyta</taxon>
        <taxon>Tracheophyta</taxon>
        <taxon>Spermatophyta</taxon>
        <taxon>Magnoliopsida</taxon>
        <taxon>eudicotyledons</taxon>
        <taxon>Gunneridae</taxon>
        <taxon>Pentapetalae</taxon>
        <taxon>rosids</taxon>
        <taxon>fabids</taxon>
        <taxon>Fabales</taxon>
        <taxon>Polygalaceae</taxon>
        <taxon>Polygala</taxon>
    </lineage>
</organism>
<dbReference type="FunFam" id="3.40.50.2000:FF:000047">
    <property type="entry name" value="Glycosyltransferase"/>
    <property type="match status" value="1"/>
</dbReference>
<name>A0A3G3NC58_9FABA</name>
<evidence type="ECO:0000256" key="4">
    <source>
        <dbReference type="RuleBase" id="RU003718"/>
    </source>
</evidence>
<dbReference type="CDD" id="cd03784">
    <property type="entry name" value="GT1_Gtf-like"/>
    <property type="match status" value="1"/>
</dbReference>
<dbReference type="Pfam" id="PF00201">
    <property type="entry name" value="UDPGT"/>
    <property type="match status" value="1"/>
</dbReference>
<keyword evidence="2 4" id="KW-0328">Glycosyltransferase</keyword>
<dbReference type="EC" id="2.4.1.-" evidence="5"/>
<dbReference type="PANTHER" id="PTHR48047:SF19">
    <property type="entry name" value="GLYCOSYLTRANSFERASE"/>
    <property type="match status" value="1"/>
</dbReference>
<dbReference type="EMBL" id="MG922880">
    <property type="protein sequence ID" value="AYR16606.1"/>
    <property type="molecule type" value="mRNA"/>
</dbReference>
<protein>
    <recommendedName>
        <fullName evidence="5">Glycosyltransferase</fullName>
        <ecNumber evidence="5">2.4.1.-</ecNumber>
    </recommendedName>
</protein>
<dbReference type="AlphaFoldDB" id="A0A3G3NC58"/>
<comment type="similarity">
    <text evidence="1 4">Belongs to the UDP-glycosyltransferase family.</text>
</comment>
<dbReference type="PANTHER" id="PTHR48047">
    <property type="entry name" value="GLYCOSYLTRANSFERASE"/>
    <property type="match status" value="1"/>
</dbReference>
<dbReference type="PROSITE" id="PS00375">
    <property type="entry name" value="UDPGT"/>
    <property type="match status" value="1"/>
</dbReference>
<dbReference type="InterPro" id="IPR035595">
    <property type="entry name" value="UDP_glycos_trans_CS"/>
</dbReference>
<evidence type="ECO:0000256" key="2">
    <source>
        <dbReference type="ARBA" id="ARBA00022676"/>
    </source>
</evidence>
<dbReference type="InterPro" id="IPR002213">
    <property type="entry name" value="UDP_glucos_trans"/>
</dbReference>
<reference evidence="6" key="1">
    <citation type="submission" date="2018-02" db="EMBL/GenBank/DDBJ databases">
        <title>Transcriptomic analysis to select cyctochrome P450 and glucosyltransferase involving in onjisaponin biosynthesis in Polygala tenuifolia.</title>
        <authorList>
            <person name="Kim O.T."/>
            <person name="Jin M.L."/>
        </authorList>
    </citation>
    <scope>NUCLEOTIDE SEQUENCE</scope>
</reference>
<dbReference type="SMR" id="A0A3G3NC58"/>
<keyword evidence="3 4" id="KW-0808">Transferase</keyword>
<evidence type="ECO:0000256" key="5">
    <source>
        <dbReference type="RuleBase" id="RU362057"/>
    </source>
</evidence>
<evidence type="ECO:0000313" key="6">
    <source>
        <dbReference type="EMBL" id="AYR16606.1"/>
    </source>
</evidence>
<sequence length="488" mass="54422">MASSKPPQMHFFLVPFMCPGHIIPMADIAIVLAQHGVLVTLVTTPLNAIRIKPAIDSAVESKLLIRLVQLKLSEPTGLPEGCESVESIPSRSLIRHFLAVVSKLQQPMEQLFQQQKPVPNCILADKHIVWIKDIATKFQVPWLMFDGTGCFASVCNSNVLQSKVHETVPLPFQPFVVPNMPHHIEFTREQLPGNLNPICQDIEDLHESVAAAEEEAYGVVVNSFEDLELEYVKEYQKTKGGRVWCIGPVSLSNKALAHRGNKAVVDENECIRWLNSWPQKSVVYVCLGSVSRLTLQQLTELAFGLEESECPFVWAMREDKTGEVGKWMSEDGFKERTKGRGFIICGWAPQLVILSHPSIGVFLTHCGWNSTMEGICAGVPMITWPMFSDQFYNEKLIVQILNIGESVGSKVAVPMGMQDRFGVLVRRKSIQNAIVKVLLENGAEDRKVRAERLAIKANKSKEEGGSSCLNIKNLIQHITELSLGQYQT</sequence>
<accession>A0A3G3NC58</accession>
<evidence type="ECO:0000256" key="3">
    <source>
        <dbReference type="ARBA" id="ARBA00022679"/>
    </source>
</evidence>